<accession>A0A1Q2D2L2</accession>
<evidence type="ECO:0000313" key="2">
    <source>
        <dbReference type="Proteomes" id="UP000188235"/>
    </source>
</evidence>
<dbReference type="InterPro" id="IPR036412">
    <property type="entry name" value="HAD-like_sf"/>
</dbReference>
<dbReference type="PROSITE" id="PS01229">
    <property type="entry name" value="COF_2"/>
    <property type="match status" value="1"/>
</dbReference>
<dbReference type="GO" id="GO:0005829">
    <property type="term" value="C:cytosol"/>
    <property type="evidence" value="ECO:0007669"/>
    <property type="project" value="TreeGrafter"/>
</dbReference>
<gene>
    <name evidence="1" type="ORF">BW733_12245</name>
</gene>
<dbReference type="PANTHER" id="PTHR10000">
    <property type="entry name" value="PHOSPHOSERINE PHOSPHATASE"/>
    <property type="match status" value="1"/>
</dbReference>
<dbReference type="STRING" id="399497.BW733_12245"/>
<dbReference type="AlphaFoldDB" id="A0A1Q2D2L2"/>
<evidence type="ECO:0000313" key="1">
    <source>
        <dbReference type="EMBL" id="AQP52608.1"/>
    </source>
</evidence>
<dbReference type="InterPro" id="IPR000150">
    <property type="entry name" value="Cof"/>
</dbReference>
<dbReference type="SFLD" id="SFLDS00003">
    <property type="entry name" value="Haloacid_Dehalogenase"/>
    <property type="match status" value="1"/>
</dbReference>
<dbReference type="EMBL" id="CP019607">
    <property type="protein sequence ID" value="AQP52608.1"/>
    <property type="molecule type" value="Genomic_DNA"/>
</dbReference>
<keyword evidence="2" id="KW-1185">Reference proteome</keyword>
<dbReference type="Gene3D" id="3.40.50.1000">
    <property type="entry name" value="HAD superfamily/HAD-like"/>
    <property type="match status" value="1"/>
</dbReference>
<reference evidence="1 2" key="1">
    <citation type="journal article" date="2008" name="Int. J. Syst. Evol. Microbiol.">
        <title>Tessaracoccus flavescens sp. nov., isolated from marine sediment.</title>
        <authorList>
            <person name="Lee D.W."/>
            <person name="Lee S.D."/>
        </authorList>
    </citation>
    <scope>NUCLEOTIDE SEQUENCE [LARGE SCALE GENOMIC DNA]</scope>
    <source>
        <strain evidence="1 2">SST-39T</strain>
    </source>
</reference>
<name>A0A1Q2D2L2_9ACTN</name>
<dbReference type="PANTHER" id="PTHR10000:SF8">
    <property type="entry name" value="HAD SUPERFAMILY HYDROLASE-LIKE, TYPE 3"/>
    <property type="match status" value="1"/>
</dbReference>
<dbReference type="Pfam" id="PF08282">
    <property type="entry name" value="Hydrolase_3"/>
    <property type="match status" value="1"/>
</dbReference>
<protein>
    <recommendedName>
        <fullName evidence="3">Hydrolase</fullName>
    </recommendedName>
</protein>
<sequence length="272" mass="28427">MRLIATDIDGTLIDASHRPSARNLAALTRARDEGVLVVPTSGRQPFSIAEVLRDTWLAEGLVIGANGAVATDLGTGEIMFEHSVSVEAQTELFLSLRELFPSLVCVSVRDGGDTFWPEAGYVGMMDPGDHGRGGVLQHYPLDVVLGSPSLKLVVRGRDVEPEELREAAQRLEVPGVSVSTSGAPFLEVAAAGVNKASGLETVCATLGIAPDEVVAFGDNNNDLEMIAWAGIGVAMGNALPEVRKIADVVTGTNLDDGVASVVEELAANGWSA</sequence>
<dbReference type="NCBIfam" id="TIGR00099">
    <property type="entry name" value="Cof-subfamily"/>
    <property type="match status" value="1"/>
</dbReference>
<dbReference type="InterPro" id="IPR023214">
    <property type="entry name" value="HAD_sf"/>
</dbReference>
<dbReference type="Proteomes" id="UP000188235">
    <property type="component" value="Chromosome"/>
</dbReference>
<dbReference type="KEGG" id="tfa:BW733_12245"/>
<dbReference type="GO" id="GO:0000287">
    <property type="term" value="F:magnesium ion binding"/>
    <property type="evidence" value="ECO:0007669"/>
    <property type="project" value="TreeGrafter"/>
</dbReference>
<proteinExistence type="predicted"/>
<dbReference type="CDD" id="cd07516">
    <property type="entry name" value="HAD_Pase"/>
    <property type="match status" value="1"/>
</dbReference>
<organism evidence="1 2">
    <name type="scientific">Tessaracoccus flavescens</name>
    <dbReference type="NCBI Taxonomy" id="399497"/>
    <lineage>
        <taxon>Bacteria</taxon>
        <taxon>Bacillati</taxon>
        <taxon>Actinomycetota</taxon>
        <taxon>Actinomycetes</taxon>
        <taxon>Propionibacteriales</taxon>
        <taxon>Propionibacteriaceae</taxon>
        <taxon>Tessaracoccus</taxon>
    </lineage>
</organism>
<dbReference type="SUPFAM" id="SSF56784">
    <property type="entry name" value="HAD-like"/>
    <property type="match status" value="1"/>
</dbReference>
<dbReference type="GO" id="GO:0016791">
    <property type="term" value="F:phosphatase activity"/>
    <property type="evidence" value="ECO:0007669"/>
    <property type="project" value="UniProtKB-ARBA"/>
</dbReference>
<dbReference type="Gene3D" id="3.30.1240.10">
    <property type="match status" value="1"/>
</dbReference>
<evidence type="ECO:0008006" key="3">
    <source>
        <dbReference type="Google" id="ProtNLM"/>
    </source>
</evidence>
<dbReference type="SFLD" id="SFLDG01140">
    <property type="entry name" value="C2.B:_Phosphomannomutase_and_P"/>
    <property type="match status" value="1"/>
</dbReference>